<feature type="transmembrane region" description="Helical" evidence="1">
    <location>
        <begin position="38"/>
        <end position="62"/>
    </location>
</feature>
<proteinExistence type="predicted"/>
<keyword evidence="3" id="KW-1185">Reference proteome</keyword>
<dbReference type="KEGG" id="mets:DK389_25525"/>
<evidence type="ECO:0000313" key="2">
    <source>
        <dbReference type="EMBL" id="AWN43248.1"/>
    </source>
</evidence>
<dbReference type="RefSeq" id="WP_109893869.1">
    <property type="nucleotide sequence ID" value="NZ_CP029550.1"/>
</dbReference>
<evidence type="ECO:0000256" key="1">
    <source>
        <dbReference type="SAM" id="Phobius"/>
    </source>
</evidence>
<dbReference type="InterPro" id="IPR018692">
    <property type="entry name" value="DUF2189"/>
</dbReference>
<feature type="transmembrane region" description="Helical" evidence="1">
    <location>
        <begin position="221"/>
        <end position="250"/>
    </location>
</feature>
<protein>
    <recommendedName>
        <fullName evidence="4">DUF2189 domain-containing protein</fullName>
    </recommendedName>
</protein>
<name>A0A2U8WCB4_9HYPH</name>
<dbReference type="Proteomes" id="UP000245926">
    <property type="component" value="Chromosome"/>
</dbReference>
<keyword evidence="1" id="KW-1133">Transmembrane helix</keyword>
<evidence type="ECO:0008006" key="4">
    <source>
        <dbReference type="Google" id="ProtNLM"/>
    </source>
</evidence>
<dbReference type="AlphaFoldDB" id="A0A2U8WCB4"/>
<gene>
    <name evidence="2" type="ORF">DK389_25525</name>
</gene>
<feature type="transmembrane region" description="Helical" evidence="1">
    <location>
        <begin position="68"/>
        <end position="91"/>
    </location>
</feature>
<reference evidence="3" key="1">
    <citation type="submission" date="2018-05" db="EMBL/GenBank/DDBJ databases">
        <title>Complete Genome Sequence of Methylobacterium sp. 17SD2-17.</title>
        <authorList>
            <person name="Srinivasan S."/>
        </authorList>
    </citation>
    <scope>NUCLEOTIDE SEQUENCE [LARGE SCALE GENOMIC DNA]</scope>
    <source>
        <strain evidence="3">17SD2-17</strain>
    </source>
</reference>
<dbReference type="Pfam" id="PF09955">
    <property type="entry name" value="DUF2189"/>
    <property type="match status" value="1"/>
</dbReference>
<keyword evidence="1" id="KW-0812">Transmembrane</keyword>
<keyword evidence="1" id="KW-0472">Membrane</keyword>
<evidence type="ECO:0000313" key="3">
    <source>
        <dbReference type="Proteomes" id="UP000245926"/>
    </source>
</evidence>
<feature type="transmembrane region" description="Helical" evidence="1">
    <location>
        <begin position="176"/>
        <end position="197"/>
    </location>
</feature>
<feature type="transmembrane region" description="Helical" evidence="1">
    <location>
        <begin position="120"/>
        <end position="145"/>
    </location>
</feature>
<sequence>MTTLHAVFHQPPSVPHPRVRALGIHDLRVALARGVEDFLAMPTHVVFAIAIYPIAGIVIATLTFEESLIPLLFPLASGFALVGPFAAIGLYEMSRRREQGLVSTWSNAYEPLRARSAGSIFAVGFLLMTIFLAWLVAAMGLYWALYDNASHASVPAFLEEVVTTGRGWTLILLGNLVGFAFSLVALAVSVVSIPLLVDRDIDALAAIETSMAVVRENPGPMLLWGFIVAGLLLVGMLPLFVGLAVVLPVLGHATWHLYRRAVAPP</sequence>
<accession>A0A2U8WCB4</accession>
<organism evidence="2 3">
    <name type="scientific">Methylobacterium durans</name>
    <dbReference type="NCBI Taxonomy" id="2202825"/>
    <lineage>
        <taxon>Bacteria</taxon>
        <taxon>Pseudomonadati</taxon>
        <taxon>Pseudomonadota</taxon>
        <taxon>Alphaproteobacteria</taxon>
        <taxon>Hyphomicrobiales</taxon>
        <taxon>Methylobacteriaceae</taxon>
        <taxon>Methylobacterium</taxon>
    </lineage>
</organism>
<dbReference type="EMBL" id="CP029550">
    <property type="protein sequence ID" value="AWN43248.1"/>
    <property type="molecule type" value="Genomic_DNA"/>
</dbReference>
<dbReference type="OrthoDB" id="9809543at2"/>